<dbReference type="InterPro" id="IPR034294">
    <property type="entry name" value="Aquaporin_transptr"/>
</dbReference>
<dbReference type="PANTHER" id="PTHR19139">
    <property type="entry name" value="AQUAPORIN TRANSPORTER"/>
    <property type="match status" value="1"/>
</dbReference>
<dbReference type="InterPro" id="IPR023271">
    <property type="entry name" value="Aquaporin-like"/>
</dbReference>
<evidence type="ECO:0000256" key="3">
    <source>
        <dbReference type="ARBA" id="ARBA00022692"/>
    </source>
</evidence>
<gene>
    <name evidence="8" type="ORF">BDN71DRAFT_1438863</name>
</gene>
<accession>A0A9P6ABR4</accession>
<name>A0A9P6ABR4_PLEER</name>
<keyword evidence="4 6" id="KW-1133">Transmembrane helix</keyword>
<organism evidence="8 9">
    <name type="scientific">Pleurotus eryngii</name>
    <name type="common">Boletus of the steppes</name>
    <dbReference type="NCBI Taxonomy" id="5323"/>
    <lineage>
        <taxon>Eukaryota</taxon>
        <taxon>Fungi</taxon>
        <taxon>Dikarya</taxon>
        <taxon>Basidiomycota</taxon>
        <taxon>Agaricomycotina</taxon>
        <taxon>Agaricomycetes</taxon>
        <taxon>Agaricomycetidae</taxon>
        <taxon>Agaricales</taxon>
        <taxon>Pleurotineae</taxon>
        <taxon>Pleurotaceae</taxon>
        <taxon>Pleurotus</taxon>
    </lineage>
</organism>
<evidence type="ECO:0000256" key="2">
    <source>
        <dbReference type="ARBA" id="ARBA00006175"/>
    </source>
</evidence>
<dbReference type="Pfam" id="PF00230">
    <property type="entry name" value="MIP"/>
    <property type="match status" value="1"/>
</dbReference>
<sequence>MFITAALVLSVLILAAEKHVATLFAPVGVGLTLFAGHLFAVFYTGASMNTACSFGVAAVTGFPDGHHWIQKVRDPEIR</sequence>
<keyword evidence="5 6" id="KW-0472">Membrane</keyword>
<protein>
    <submittedName>
        <fullName evidence="8">Uncharacterized protein</fullName>
    </submittedName>
</protein>
<evidence type="ECO:0000256" key="7">
    <source>
        <dbReference type="SAM" id="SignalP"/>
    </source>
</evidence>
<dbReference type="EMBL" id="MU154523">
    <property type="protein sequence ID" value="KAF9501346.1"/>
    <property type="molecule type" value="Genomic_DNA"/>
</dbReference>
<comment type="similarity">
    <text evidence="2">Belongs to the MIP/aquaporin (TC 1.A.8) family.</text>
</comment>
<feature type="signal peptide" evidence="7">
    <location>
        <begin position="1"/>
        <end position="15"/>
    </location>
</feature>
<keyword evidence="7" id="KW-0732">Signal</keyword>
<dbReference type="PANTHER" id="PTHR19139:SF199">
    <property type="entry name" value="MIP17260P"/>
    <property type="match status" value="1"/>
</dbReference>
<proteinExistence type="inferred from homology"/>
<dbReference type="GO" id="GO:0005886">
    <property type="term" value="C:plasma membrane"/>
    <property type="evidence" value="ECO:0007669"/>
    <property type="project" value="TreeGrafter"/>
</dbReference>
<dbReference type="OrthoDB" id="3222at2759"/>
<evidence type="ECO:0000313" key="8">
    <source>
        <dbReference type="EMBL" id="KAF9501346.1"/>
    </source>
</evidence>
<dbReference type="Gene3D" id="1.20.1080.10">
    <property type="entry name" value="Glycerol uptake facilitator protein"/>
    <property type="match status" value="1"/>
</dbReference>
<evidence type="ECO:0000256" key="5">
    <source>
        <dbReference type="ARBA" id="ARBA00023136"/>
    </source>
</evidence>
<dbReference type="GO" id="GO:0015250">
    <property type="term" value="F:water channel activity"/>
    <property type="evidence" value="ECO:0007669"/>
    <property type="project" value="TreeGrafter"/>
</dbReference>
<reference evidence="8" key="1">
    <citation type="submission" date="2020-11" db="EMBL/GenBank/DDBJ databases">
        <authorList>
            <consortium name="DOE Joint Genome Institute"/>
            <person name="Ahrendt S."/>
            <person name="Riley R."/>
            <person name="Andreopoulos W."/>
            <person name="Labutti K."/>
            <person name="Pangilinan J."/>
            <person name="Ruiz-Duenas F.J."/>
            <person name="Barrasa J.M."/>
            <person name="Sanchez-Garcia M."/>
            <person name="Camarero S."/>
            <person name="Miyauchi S."/>
            <person name="Serrano A."/>
            <person name="Linde D."/>
            <person name="Babiker R."/>
            <person name="Drula E."/>
            <person name="Ayuso-Fernandez I."/>
            <person name="Pacheco R."/>
            <person name="Padilla G."/>
            <person name="Ferreira P."/>
            <person name="Barriuso J."/>
            <person name="Kellner H."/>
            <person name="Castanera R."/>
            <person name="Alfaro M."/>
            <person name="Ramirez L."/>
            <person name="Pisabarro A.G."/>
            <person name="Kuo A."/>
            <person name="Tritt A."/>
            <person name="Lipzen A."/>
            <person name="He G."/>
            <person name="Yan M."/>
            <person name="Ng V."/>
            <person name="Cullen D."/>
            <person name="Martin F."/>
            <person name="Rosso M.-N."/>
            <person name="Henrissat B."/>
            <person name="Hibbett D."/>
            <person name="Martinez A.T."/>
            <person name="Grigoriev I.V."/>
        </authorList>
    </citation>
    <scope>NUCLEOTIDE SEQUENCE</scope>
    <source>
        <strain evidence="8">ATCC 90797</strain>
    </source>
</reference>
<comment type="caution">
    <text evidence="8">The sequence shown here is derived from an EMBL/GenBank/DDBJ whole genome shotgun (WGS) entry which is preliminary data.</text>
</comment>
<dbReference type="InterPro" id="IPR000425">
    <property type="entry name" value="MIP"/>
</dbReference>
<evidence type="ECO:0000313" key="9">
    <source>
        <dbReference type="Proteomes" id="UP000807025"/>
    </source>
</evidence>
<evidence type="ECO:0000256" key="4">
    <source>
        <dbReference type="ARBA" id="ARBA00022989"/>
    </source>
</evidence>
<evidence type="ECO:0000256" key="6">
    <source>
        <dbReference type="SAM" id="Phobius"/>
    </source>
</evidence>
<dbReference type="SMR" id="A0A9P6ABR4"/>
<comment type="subcellular location">
    <subcellularLocation>
        <location evidence="1">Membrane</location>
        <topology evidence="1">Multi-pass membrane protein</topology>
    </subcellularLocation>
</comment>
<keyword evidence="9" id="KW-1185">Reference proteome</keyword>
<feature type="transmembrane region" description="Helical" evidence="6">
    <location>
        <begin position="28"/>
        <end position="46"/>
    </location>
</feature>
<keyword evidence="3 6" id="KW-0812">Transmembrane</keyword>
<dbReference type="AlphaFoldDB" id="A0A9P6ABR4"/>
<dbReference type="SUPFAM" id="SSF81338">
    <property type="entry name" value="Aquaporin-like"/>
    <property type="match status" value="1"/>
</dbReference>
<feature type="chain" id="PRO_5040351247" evidence="7">
    <location>
        <begin position="16"/>
        <end position="78"/>
    </location>
</feature>
<evidence type="ECO:0000256" key="1">
    <source>
        <dbReference type="ARBA" id="ARBA00004141"/>
    </source>
</evidence>
<dbReference type="Proteomes" id="UP000807025">
    <property type="component" value="Unassembled WGS sequence"/>
</dbReference>